<protein>
    <recommendedName>
        <fullName evidence="4">Ycf1</fullName>
    </recommendedName>
</protein>
<evidence type="ECO:0000256" key="2">
    <source>
        <dbReference type="SAM" id="SignalP"/>
    </source>
</evidence>
<evidence type="ECO:0008006" key="4">
    <source>
        <dbReference type="Google" id="ProtNLM"/>
    </source>
</evidence>
<name>A0A2S1FX14_9FLOR</name>
<proteinExistence type="predicted"/>
<feature type="signal peptide" evidence="2">
    <location>
        <begin position="1"/>
        <end position="22"/>
    </location>
</feature>
<dbReference type="AlphaFoldDB" id="A0A2S1FX14"/>
<accession>A0A2S1FX14</accession>
<reference evidence="3" key="1">
    <citation type="submission" date="2017-12" db="EMBL/GenBank/DDBJ databases">
        <title>Complete Sequences of the chloroplast DNA of the Grateloupia filicina.</title>
        <authorList>
            <person name="Liu T."/>
            <person name="Liu C."/>
            <person name="Li Y."/>
        </authorList>
    </citation>
    <scope>NUCLEOTIDE SEQUENCE</scope>
</reference>
<gene>
    <name evidence="3" type="ORF">Grafi_p224</name>
</gene>
<dbReference type="PROSITE" id="PS51257">
    <property type="entry name" value="PROKAR_LIPOPROTEIN"/>
    <property type="match status" value="1"/>
</dbReference>
<keyword evidence="3" id="KW-0150">Chloroplast</keyword>
<keyword evidence="3" id="KW-0934">Plastid</keyword>
<feature type="compositionally biased region" description="Basic and acidic residues" evidence="1">
    <location>
        <begin position="288"/>
        <end position="298"/>
    </location>
</feature>
<dbReference type="EMBL" id="MG598531">
    <property type="protein sequence ID" value="AWD77306.1"/>
    <property type="molecule type" value="Genomic_DNA"/>
</dbReference>
<evidence type="ECO:0000256" key="1">
    <source>
        <dbReference type="SAM" id="MobiDB-lite"/>
    </source>
</evidence>
<feature type="region of interest" description="Disordered" evidence="1">
    <location>
        <begin position="288"/>
        <end position="309"/>
    </location>
</feature>
<sequence length="309" mass="35404">MNTKHPYKIMIYIIFIIGLTSCKKCCAMPAPIQYNYADVDFTGHLRNHLLSNRAIILRGSNHKKITIGNEKVAKKYRSSGISHVSLHLHHILFKGMRNTFPGIPFLCMQTPKQHHRKYHNDAARTNINFHNFNNMLDYFGDLQTSILNTSNSMQTEANHGQYSNICVKAAELAISCQKHWISYRYSWLYNIQNGKHLILAQRLIAKDCFPNNILANKSICQQKINYIKEEIALSKFAVSKINDNDPASHLKQLLKARIKALNVYTNSSITLTSDTAYNMANNRYGDSERFYDPKKNTSNEDLSDASILD</sequence>
<evidence type="ECO:0000313" key="3">
    <source>
        <dbReference type="EMBL" id="AWD77306.1"/>
    </source>
</evidence>
<geneLocation type="chloroplast" evidence="3"/>
<keyword evidence="2" id="KW-0732">Signal</keyword>
<feature type="chain" id="PRO_5015422112" description="Ycf1" evidence="2">
    <location>
        <begin position="23"/>
        <end position="309"/>
    </location>
</feature>
<organism evidence="3">
    <name type="scientific">Grateloupia filicina</name>
    <dbReference type="NCBI Taxonomy" id="31455"/>
    <lineage>
        <taxon>Eukaryota</taxon>
        <taxon>Rhodophyta</taxon>
        <taxon>Florideophyceae</taxon>
        <taxon>Rhodymeniophycidae</taxon>
        <taxon>Halymeniales</taxon>
        <taxon>Halymeniaceae</taxon>
        <taxon>Grateloupia</taxon>
    </lineage>
</organism>